<dbReference type="InterPro" id="IPR011815">
    <property type="entry name" value="PBP_1c"/>
</dbReference>
<dbReference type="InterPro" id="IPR036950">
    <property type="entry name" value="PBP_transglycosylase"/>
</dbReference>
<dbReference type="GO" id="GO:0008955">
    <property type="term" value="F:peptidoglycan glycosyltransferase activity"/>
    <property type="evidence" value="ECO:0007669"/>
    <property type="project" value="UniProtKB-EC"/>
</dbReference>
<evidence type="ECO:0000256" key="10">
    <source>
        <dbReference type="ARBA" id="ARBA00044770"/>
    </source>
</evidence>
<dbReference type="PANTHER" id="PTHR32282">
    <property type="entry name" value="BINDING PROTEIN TRANSPEPTIDASE, PUTATIVE-RELATED"/>
    <property type="match status" value="1"/>
</dbReference>
<keyword evidence="8" id="KW-0378">Hydrolase</keyword>
<evidence type="ECO:0000256" key="11">
    <source>
        <dbReference type="ARBA" id="ARBA00049902"/>
    </source>
</evidence>
<dbReference type="Proteomes" id="UP000325116">
    <property type="component" value="Unassembled WGS sequence"/>
</dbReference>
<comment type="pathway">
    <text evidence="1">Cell wall biogenesis; peptidoglycan biosynthesis.</text>
</comment>
<evidence type="ECO:0000313" key="16">
    <source>
        <dbReference type="Proteomes" id="UP000325116"/>
    </source>
</evidence>
<dbReference type="GO" id="GO:0030288">
    <property type="term" value="C:outer membrane-bounded periplasmic space"/>
    <property type="evidence" value="ECO:0007669"/>
    <property type="project" value="TreeGrafter"/>
</dbReference>
<feature type="domain" description="Penicillin-binding protein transpeptidase" evidence="13">
    <location>
        <begin position="328"/>
        <end position="574"/>
    </location>
</feature>
<dbReference type="Pfam" id="PF00912">
    <property type="entry name" value="Transgly"/>
    <property type="match status" value="1"/>
</dbReference>
<dbReference type="Pfam" id="PF00905">
    <property type="entry name" value="Transpeptidase"/>
    <property type="match status" value="1"/>
</dbReference>
<evidence type="ECO:0000313" key="15">
    <source>
        <dbReference type="EMBL" id="TXJ12992.1"/>
    </source>
</evidence>
<evidence type="ECO:0000256" key="4">
    <source>
        <dbReference type="ARBA" id="ARBA00022645"/>
    </source>
</evidence>
<evidence type="ECO:0000256" key="3">
    <source>
        <dbReference type="ARBA" id="ARBA00007739"/>
    </source>
</evidence>
<dbReference type="Gene3D" id="1.10.3810.10">
    <property type="entry name" value="Biosynthetic peptidoglycan transglycosylase-like"/>
    <property type="match status" value="1"/>
</dbReference>
<keyword evidence="5" id="KW-0645">Protease</keyword>
<organism evidence="15 16">
    <name type="scientific">Brachyspira aalborgi</name>
    <dbReference type="NCBI Taxonomy" id="29522"/>
    <lineage>
        <taxon>Bacteria</taxon>
        <taxon>Pseudomonadati</taxon>
        <taxon>Spirochaetota</taxon>
        <taxon>Spirochaetia</taxon>
        <taxon>Brachyspirales</taxon>
        <taxon>Brachyspiraceae</taxon>
        <taxon>Brachyspira</taxon>
    </lineage>
</organism>
<evidence type="ECO:0000259" key="14">
    <source>
        <dbReference type="Pfam" id="PF00912"/>
    </source>
</evidence>
<gene>
    <name evidence="15" type="primary">pbpC</name>
    <name evidence="15" type="ORF">EPJ80_03660</name>
</gene>
<protein>
    <recommendedName>
        <fullName evidence="10">peptidoglycan glycosyltransferase</fullName>
        <ecNumber evidence="10">2.4.99.28</ecNumber>
    </recommendedName>
</protein>
<evidence type="ECO:0000256" key="12">
    <source>
        <dbReference type="SAM" id="Phobius"/>
    </source>
</evidence>
<name>A0A5C8CN35_9SPIR</name>
<evidence type="ECO:0000256" key="5">
    <source>
        <dbReference type="ARBA" id="ARBA00022670"/>
    </source>
</evidence>
<comment type="caution">
    <text evidence="15">The sequence shown here is derived from an EMBL/GenBank/DDBJ whole genome shotgun (WGS) entry which is preliminary data.</text>
</comment>
<keyword evidence="12" id="KW-0812">Transmembrane</keyword>
<dbReference type="GO" id="GO:0004180">
    <property type="term" value="F:carboxypeptidase activity"/>
    <property type="evidence" value="ECO:0007669"/>
    <property type="project" value="UniProtKB-KW"/>
</dbReference>
<dbReference type="RefSeq" id="WP_147757945.1">
    <property type="nucleotide sequence ID" value="NZ_SAXT01000003.1"/>
</dbReference>
<comment type="catalytic activity">
    <reaction evidence="11">
        <text>[GlcNAc-(1-&gt;4)-Mur2Ac(oyl-L-Ala-gamma-D-Glu-L-Lys-D-Ala-D-Ala)](n)-di-trans,octa-cis-undecaprenyl diphosphate + beta-D-GlcNAc-(1-&gt;4)-Mur2Ac(oyl-L-Ala-gamma-D-Glu-L-Lys-D-Ala-D-Ala)-di-trans,octa-cis-undecaprenyl diphosphate = [GlcNAc-(1-&gt;4)-Mur2Ac(oyl-L-Ala-gamma-D-Glu-L-Lys-D-Ala-D-Ala)](n+1)-di-trans,octa-cis-undecaprenyl diphosphate + di-trans,octa-cis-undecaprenyl diphosphate + H(+)</text>
        <dbReference type="Rhea" id="RHEA:23708"/>
        <dbReference type="Rhea" id="RHEA-COMP:9602"/>
        <dbReference type="Rhea" id="RHEA-COMP:9603"/>
        <dbReference type="ChEBI" id="CHEBI:15378"/>
        <dbReference type="ChEBI" id="CHEBI:58405"/>
        <dbReference type="ChEBI" id="CHEBI:60033"/>
        <dbReference type="ChEBI" id="CHEBI:78435"/>
        <dbReference type="EC" id="2.4.99.28"/>
    </reaction>
</comment>
<dbReference type="InterPro" id="IPR050396">
    <property type="entry name" value="Glycosyltr_51/Transpeptidase"/>
</dbReference>
<dbReference type="PANTHER" id="PTHR32282:SF15">
    <property type="entry name" value="PENICILLIN-BINDING PROTEIN 1C"/>
    <property type="match status" value="1"/>
</dbReference>
<keyword evidence="4" id="KW-0121">Carboxypeptidase</keyword>
<dbReference type="EMBL" id="SAXT01000003">
    <property type="protein sequence ID" value="TXJ12992.1"/>
    <property type="molecule type" value="Genomic_DNA"/>
</dbReference>
<dbReference type="NCBIfam" id="TIGR02073">
    <property type="entry name" value="PBP_1c"/>
    <property type="match status" value="1"/>
</dbReference>
<keyword evidence="12" id="KW-1133">Transmembrane helix</keyword>
<comment type="similarity">
    <text evidence="3">In the N-terminal section; belongs to the glycosyltransferase 51 family.</text>
</comment>
<proteinExistence type="inferred from homology"/>
<evidence type="ECO:0000256" key="7">
    <source>
        <dbReference type="ARBA" id="ARBA00022679"/>
    </source>
</evidence>
<evidence type="ECO:0000256" key="2">
    <source>
        <dbReference type="ARBA" id="ARBA00007090"/>
    </source>
</evidence>
<dbReference type="GO" id="GO:0006508">
    <property type="term" value="P:proteolysis"/>
    <property type="evidence" value="ECO:0007669"/>
    <property type="project" value="UniProtKB-KW"/>
</dbReference>
<sequence>MKNIIKKIALTIIYILLLTSFILGLIFIPKVYKLYKFSKEYINKPFSKEELQKNESRVLKIYDRNNILLANLFPEYGGFYKEVKYSDLPQNLIEAVISAEDKNFFKHKGIDYKAILRAFISNLLNRKIVSGGSTITQQLSKSIINRERNYINKFYEALDSIRLEKNLTKEEILTEYLNRIFFGNNCYGIGAAAELYFKKEVKDLNINESVILASIIKSGTKFNPYKYEERLHLRKIYVLGQMKNNNYIKEEEYNNHINENTTIYKNKEKYTFKAPHFVMYIKDSLDKLKYSNITEVKTTLDYKMQKEAALVISNASQSLHSFNVRNISCVILNAKTGEVLSMIGSMDYFDKETDGSVNGATALRQPGSALKPFLYAYLFDKGESPASVIGDIKTYINSPGGDYIPENFDRKYRGPVTIRDALANSLNIPAVRWLSKYSLKDFQNILLKSGLRSIDKNPDYYGYSLVLGSAEVRLIDLSSAYTIFPNSGIFINHYSAVSLKKENGEIFYFPKKSYTHKRVISEESAYLINKILSDRNARMGSFRSYRGLVYPFSIAIKTGTSKGSRDAWAIGYTKDYIVGLWLGDFKGSEMINITGGNGAVPILYDLFSMLNKSQKETKWHKPKDIIEREICLISGKLRGEFCKETRLEEFSIFNVPKEECDVHNLYIKRNSDGSIDKKVFLNLSSEYNDWIKERQIEKPNSEWIKAENTYAYNNLNQINNFNSINNQNKINERISITSPTDNSVYKIDSTLPLEYQNIFISSYIPKNIIEANLYCNEEIIANIEELKNGSVIWNLKKGDYTFYIKAINSNGNDIKSPNINIFIQ</sequence>
<dbReference type="InterPro" id="IPR001264">
    <property type="entry name" value="Glyco_trans_51"/>
</dbReference>
<keyword evidence="9" id="KW-0511">Multifunctional enzyme</keyword>
<keyword evidence="7" id="KW-0808">Transferase</keyword>
<dbReference type="AlphaFoldDB" id="A0A5C8CN35"/>
<dbReference type="SUPFAM" id="SSF56601">
    <property type="entry name" value="beta-lactamase/transpeptidase-like"/>
    <property type="match status" value="1"/>
</dbReference>
<keyword evidence="12" id="KW-0472">Membrane</keyword>
<dbReference type="GO" id="GO:0009252">
    <property type="term" value="P:peptidoglycan biosynthetic process"/>
    <property type="evidence" value="ECO:0007669"/>
    <property type="project" value="InterPro"/>
</dbReference>
<comment type="similarity">
    <text evidence="2">In the C-terminal section; belongs to the transpeptidase family.</text>
</comment>
<keyword evidence="6" id="KW-0328">Glycosyltransferase</keyword>
<dbReference type="GO" id="GO:0008658">
    <property type="term" value="F:penicillin binding"/>
    <property type="evidence" value="ECO:0007669"/>
    <property type="project" value="InterPro"/>
</dbReference>
<dbReference type="InterPro" id="IPR012338">
    <property type="entry name" value="Beta-lactam/transpept-like"/>
</dbReference>
<evidence type="ECO:0000256" key="6">
    <source>
        <dbReference type="ARBA" id="ARBA00022676"/>
    </source>
</evidence>
<feature type="domain" description="Glycosyl transferase family 51" evidence="14">
    <location>
        <begin position="82"/>
        <end position="243"/>
    </location>
</feature>
<dbReference type="InterPro" id="IPR001460">
    <property type="entry name" value="PCN-bd_Tpept"/>
</dbReference>
<evidence type="ECO:0000256" key="9">
    <source>
        <dbReference type="ARBA" id="ARBA00023268"/>
    </source>
</evidence>
<evidence type="ECO:0000256" key="1">
    <source>
        <dbReference type="ARBA" id="ARBA00004752"/>
    </source>
</evidence>
<feature type="transmembrane region" description="Helical" evidence="12">
    <location>
        <begin position="12"/>
        <end position="32"/>
    </location>
</feature>
<dbReference type="InterPro" id="IPR023346">
    <property type="entry name" value="Lysozyme-like_dom_sf"/>
</dbReference>
<evidence type="ECO:0000256" key="8">
    <source>
        <dbReference type="ARBA" id="ARBA00022801"/>
    </source>
</evidence>
<evidence type="ECO:0000259" key="13">
    <source>
        <dbReference type="Pfam" id="PF00905"/>
    </source>
</evidence>
<dbReference type="SUPFAM" id="SSF53955">
    <property type="entry name" value="Lysozyme-like"/>
    <property type="match status" value="1"/>
</dbReference>
<dbReference type="EC" id="2.4.99.28" evidence="10"/>
<reference evidence="15 16" key="1">
    <citation type="journal article" date="1992" name="Lakartidningen">
        <title>[Penicillin V and not amoxicillin is the first choice preparation in acute otitis].</title>
        <authorList>
            <person name="Kamme C."/>
            <person name="Lundgren K."/>
            <person name="Prellner K."/>
        </authorList>
    </citation>
    <scope>NUCLEOTIDE SEQUENCE [LARGE SCALE GENOMIC DNA]</scope>
    <source>
        <strain evidence="15 16">W1</strain>
    </source>
</reference>
<dbReference type="Gene3D" id="3.40.710.10">
    <property type="entry name" value="DD-peptidase/beta-lactamase superfamily"/>
    <property type="match status" value="1"/>
</dbReference>
<accession>A0A5C8CN35</accession>